<evidence type="ECO:0000256" key="3">
    <source>
        <dbReference type="ARBA" id="ARBA00023002"/>
    </source>
</evidence>
<protein>
    <submittedName>
        <fullName evidence="4">Nitronate monooxygenase</fullName>
    </submittedName>
</protein>
<dbReference type="Gene3D" id="3.20.20.70">
    <property type="entry name" value="Aldolase class I"/>
    <property type="match status" value="1"/>
</dbReference>
<sequence length="334" mass="36143">MVLKTRLTQELGIKHPIVQGGMQWVGYASMAAAVSNAGGLGIITALTQPTPEHLRQEIRKCRSLLKDPTTPFGVNLTILPAITPPPYSQYVDAIIDEGIKIVETAGSNPVEFIKRFKANNVKIIHKCTSIRHCLSAQRNGVDWLSVDGFECAGHPGEDDVPGMILLPMAAKMLKIPFIASGGIGDARGLLAALAMGAEGVNMGTRFMATKEAPIHENVKKAMIAATERDTNLMFRTMHNTARVFKNKVSDEVVAIERQGNAKFQDVQHLVAGARGKMVYENGDVNHGVWSAGQVLGLIEDIPSCEELLNRMVSEAEDIINNRLAKMAGSASPRL</sequence>
<evidence type="ECO:0000256" key="1">
    <source>
        <dbReference type="ARBA" id="ARBA00022630"/>
    </source>
</evidence>
<dbReference type="VEuPathDB" id="FungiDB:SeMB42_g04374"/>
<name>A0A507CYR9_9FUNG</name>
<dbReference type="InterPro" id="IPR013785">
    <property type="entry name" value="Aldolase_TIM"/>
</dbReference>
<gene>
    <name evidence="4" type="ORF">SeMB42_g04374</name>
</gene>
<evidence type="ECO:0000313" key="5">
    <source>
        <dbReference type="Proteomes" id="UP000317494"/>
    </source>
</evidence>
<keyword evidence="2" id="KW-0288">FMN</keyword>
<evidence type="ECO:0000256" key="2">
    <source>
        <dbReference type="ARBA" id="ARBA00022643"/>
    </source>
</evidence>
<keyword evidence="5" id="KW-1185">Reference proteome</keyword>
<dbReference type="PANTHER" id="PTHR32332:SF20">
    <property type="entry name" value="2-NITROPROPANE DIOXYGENASE-LIKE PROTEIN"/>
    <property type="match status" value="1"/>
</dbReference>
<dbReference type="InterPro" id="IPR004136">
    <property type="entry name" value="NMO"/>
</dbReference>
<dbReference type="STRING" id="286115.A0A507CYR9"/>
<keyword evidence="1" id="KW-0285">Flavoprotein</keyword>
<dbReference type="CDD" id="cd04730">
    <property type="entry name" value="NPD_like"/>
    <property type="match status" value="1"/>
</dbReference>
<evidence type="ECO:0000313" key="4">
    <source>
        <dbReference type="EMBL" id="TPX44359.1"/>
    </source>
</evidence>
<dbReference type="AlphaFoldDB" id="A0A507CYR9"/>
<dbReference type="GO" id="GO:0018580">
    <property type="term" value="F:nitronate monooxygenase activity"/>
    <property type="evidence" value="ECO:0007669"/>
    <property type="project" value="InterPro"/>
</dbReference>
<dbReference type="SUPFAM" id="SSF51412">
    <property type="entry name" value="Inosine monophosphate dehydrogenase (IMPDH)"/>
    <property type="match status" value="1"/>
</dbReference>
<dbReference type="Proteomes" id="UP000317494">
    <property type="component" value="Unassembled WGS sequence"/>
</dbReference>
<keyword evidence="4" id="KW-0503">Monooxygenase</keyword>
<dbReference type="EMBL" id="QEAN01000174">
    <property type="protein sequence ID" value="TPX44359.1"/>
    <property type="molecule type" value="Genomic_DNA"/>
</dbReference>
<dbReference type="PANTHER" id="PTHR32332">
    <property type="entry name" value="2-NITROPROPANE DIOXYGENASE"/>
    <property type="match status" value="1"/>
</dbReference>
<comment type="caution">
    <text evidence="4">The sequence shown here is derived from an EMBL/GenBank/DDBJ whole genome shotgun (WGS) entry which is preliminary data.</text>
</comment>
<proteinExistence type="predicted"/>
<dbReference type="Pfam" id="PF03060">
    <property type="entry name" value="NMO"/>
    <property type="match status" value="1"/>
</dbReference>
<organism evidence="4 5">
    <name type="scientific">Synchytrium endobioticum</name>
    <dbReference type="NCBI Taxonomy" id="286115"/>
    <lineage>
        <taxon>Eukaryota</taxon>
        <taxon>Fungi</taxon>
        <taxon>Fungi incertae sedis</taxon>
        <taxon>Chytridiomycota</taxon>
        <taxon>Chytridiomycota incertae sedis</taxon>
        <taxon>Chytridiomycetes</taxon>
        <taxon>Synchytriales</taxon>
        <taxon>Synchytriaceae</taxon>
        <taxon>Synchytrium</taxon>
    </lineage>
</organism>
<reference evidence="4 5" key="1">
    <citation type="journal article" date="2019" name="Sci. Rep.">
        <title>Comparative genomics of chytrid fungi reveal insights into the obligate biotrophic and pathogenic lifestyle of Synchytrium endobioticum.</title>
        <authorList>
            <person name="van de Vossenberg B.T.L.H."/>
            <person name="Warris S."/>
            <person name="Nguyen H.D.T."/>
            <person name="van Gent-Pelzer M.P.E."/>
            <person name="Joly D.L."/>
            <person name="van de Geest H.C."/>
            <person name="Bonants P.J.M."/>
            <person name="Smith D.S."/>
            <person name="Levesque C.A."/>
            <person name="van der Lee T.A.J."/>
        </authorList>
    </citation>
    <scope>NUCLEOTIDE SEQUENCE [LARGE SCALE GENOMIC DNA]</scope>
    <source>
        <strain evidence="4 5">MB42</strain>
    </source>
</reference>
<accession>A0A507CYR9</accession>
<keyword evidence="3" id="KW-0560">Oxidoreductase</keyword>